<gene>
    <name evidence="8" type="ORF">FHX42_004349</name>
</gene>
<comment type="similarity">
    <text evidence="4">Belongs to the alanine racemase family.</text>
</comment>
<dbReference type="InterPro" id="IPR001608">
    <property type="entry name" value="Ala_racemase_N"/>
</dbReference>
<organism evidence="8 9">
    <name type="scientific">Halosaccharopolyspora lacisalsi</name>
    <dbReference type="NCBI Taxonomy" id="1000566"/>
    <lineage>
        <taxon>Bacteria</taxon>
        <taxon>Bacillati</taxon>
        <taxon>Actinomycetota</taxon>
        <taxon>Actinomycetes</taxon>
        <taxon>Pseudonocardiales</taxon>
        <taxon>Pseudonocardiaceae</taxon>
        <taxon>Halosaccharopolyspora</taxon>
    </lineage>
</organism>
<dbReference type="FunFam" id="3.20.20.10:FF:000002">
    <property type="entry name" value="Alanine racemase"/>
    <property type="match status" value="1"/>
</dbReference>
<dbReference type="GO" id="GO:0005829">
    <property type="term" value="C:cytosol"/>
    <property type="evidence" value="ECO:0007669"/>
    <property type="project" value="TreeGrafter"/>
</dbReference>
<dbReference type="Proteomes" id="UP000569329">
    <property type="component" value="Unassembled WGS sequence"/>
</dbReference>
<dbReference type="GO" id="GO:0009252">
    <property type="term" value="P:peptidoglycan biosynthetic process"/>
    <property type="evidence" value="ECO:0007669"/>
    <property type="project" value="TreeGrafter"/>
</dbReference>
<dbReference type="GO" id="GO:0030632">
    <property type="term" value="P:D-alanine biosynthetic process"/>
    <property type="evidence" value="ECO:0007669"/>
    <property type="project" value="UniProtKB-UniRule"/>
</dbReference>
<protein>
    <recommendedName>
        <fullName evidence="4">Alanine racemase</fullName>
        <ecNumber evidence="4">5.1.1.1</ecNumber>
    </recommendedName>
</protein>
<dbReference type="CDD" id="cd00430">
    <property type="entry name" value="PLPDE_III_AR"/>
    <property type="match status" value="1"/>
</dbReference>
<comment type="pathway">
    <text evidence="4">Amino-acid biosynthesis; D-alanine biosynthesis; D-alanine from L-alanine: step 1/1.</text>
</comment>
<accession>A0A839E546</accession>
<dbReference type="InterPro" id="IPR000821">
    <property type="entry name" value="Ala_racemase"/>
</dbReference>
<comment type="caution">
    <text evidence="8">The sequence shown here is derived from an EMBL/GenBank/DDBJ whole genome shotgun (WGS) entry which is preliminary data.</text>
</comment>
<evidence type="ECO:0000256" key="6">
    <source>
        <dbReference type="PIRSR" id="PIRSR600821-52"/>
    </source>
</evidence>
<comment type="function">
    <text evidence="4">Catalyzes the interconversion of L-alanine and D-alanine. May also act on other amino acids.</text>
</comment>
<feature type="binding site" evidence="4 6">
    <location>
        <position position="317"/>
    </location>
    <ligand>
        <name>substrate</name>
    </ligand>
</feature>
<dbReference type="PANTHER" id="PTHR30511:SF0">
    <property type="entry name" value="ALANINE RACEMASE, CATABOLIC-RELATED"/>
    <property type="match status" value="1"/>
</dbReference>
<dbReference type="Pfam" id="PF01168">
    <property type="entry name" value="Ala_racemase_N"/>
    <property type="match status" value="1"/>
</dbReference>
<evidence type="ECO:0000313" key="9">
    <source>
        <dbReference type="Proteomes" id="UP000569329"/>
    </source>
</evidence>
<feature type="binding site" evidence="4 6">
    <location>
        <position position="139"/>
    </location>
    <ligand>
        <name>substrate</name>
    </ligand>
</feature>
<dbReference type="PROSITE" id="PS00395">
    <property type="entry name" value="ALANINE_RACEMASE"/>
    <property type="match status" value="1"/>
</dbReference>
<dbReference type="AlphaFoldDB" id="A0A839E546"/>
<dbReference type="Pfam" id="PF00842">
    <property type="entry name" value="Ala_racemase_C"/>
    <property type="match status" value="1"/>
</dbReference>
<comment type="catalytic activity">
    <reaction evidence="4">
        <text>L-alanine = D-alanine</text>
        <dbReference type="Rhea" id="RHEA:20249"/>
        <dbReference type="ChEBI" id="CHEBI:57416"/>
        <dbReference type="ChEBI" id="CHEBI:57972"/>
        <dbReference type="EC" id="5.1.1.1"/>
    </reaction>
</comment>
<dbReference type="NCBIfam" id="TIGR00492">
    <property type="entry name" value="alr"/>
    <property type="match status" value="1"/>
</dbReference>
<feature type="domain" description="Alanine racemase C-terminal" evidence="7">
    <location>
        <begin position="248"/>
        <end position="376"/>
    </location>
</feature>
<dbReference type="Gene3D" id="2.40.37.10">
    <property type="entry name" value="Lyase, Ornithine Decarboxylase, Chain A, domain 1"/>
    <property type="match status" value="1"/>
</dbReference>
<dbReference type="InterPro" id="IPR020622">
    <property type="entry name" value="Ala_racemase_pyridoxalP-BS"/>
</dbReference>
<evidence type="ECO:0000256" key="2">
    <source>
        <dbReference type="ARBA" id="ARBA00022898"/>
    </source>
</evidence>
<dbReference type="PANTHER" id="PTHR30511">
    <property type="entry name" value="ALANINE RACEMASE"/>
    <property type="match status" value="1"/>
</dbReference>
<keyword evidence="9" id="KW-1185">Reference proteome</keyword>
<dbReference type="GO" id="GO:0008784">
    <property type="term" value="F:alanine racemase activity"/>
    <property type="evidence" value="ECO:0007669"/>
    <property type="project" value="UniProtKB-UniRule"/>
</dbReference>
<evidence type="ECO:0000259" key="7">
    <source>
        <dbReference type="SMART" id="SM01005"/>
    </source>
</evidence>
<feature type="active site" description="Proton acceptor; specific for D-alanine" evidence="4">
    <location>
        <position position="41"/>
    </location>
</feature>
<dbReference type="EMBL" id="JACGWZ010000007">
    <property type="protein sequence ID" value="MBA8826965.1"/>
    <property type="molecule type" value="Genomic_DNA"/>
</dbReference>
<evidence type="ECO:0000256" key="3">
    <source>
        <dbReference type="ARBA" id="ARBA00023235"/>
    </source>
</evidence>
<dbReference type="InterPro" id="IPR009006">
    <property type="entry name" value="Ala_racemase/Decarboxylase_C"/>
</dbReference>
<dbReference type="GO" id="GO:0030170">
    <property type="term" value="F:pyridoxal phosphate binding"/>
    <property type="evidence" value="ECO:0007669"/>
    <property type="project" value="UniProtKB-UniRule"/>
</dbReference>
<keyword evidence="2 4" id="KW-0663">Pyridoxal phosphate</keyword>
<dbReference type="SUPFAM" id="SSF50621">
    <property type="entry name" value="Alanine racemase C-terminal domain-like"/>
    <property type="match status" value="1"/>
</dbReference>
<dbReference type="InterPro" id="IPR029066">
    <property type="entry name" value="PLP-binding_barrel"/>
</dbReference>
<feature type="active site" description="Proton acceptor; specific for L-alanine" evidence="4">
    <location>
        <position position="269"/>
    </location>
</feature>
<reference evidence="8 9" key="1">
    <citation type="submission" date="2020-07" db="EMBL/GenBank/DDBJ databases">
        <title>Sequencing the genomes of 1000 actinobacteria strains.</title>
        <authorList>
            <person name="Klenk H.-P."/>
        </authorList>
    </citation>
    <scope>NUCLEOTIDE SEQUENCE [LARGE SCALE GENOMIC DNA]</scope>
    <source>
        <strain evidence="8 9">DSM 45975</strain>
    </source>
</reference>
<dbReference type="SMART" id="SM01005">
    <property type="entry name" value="Ala_racemase_C"/>
    <property type="match status" value="1"/>
</dbReference>
<dbReference type="PRINTS" id="PR00992">
    <property type="entry name" value="ALARACEMASE"/>
</dbReference>
<feature type="modified residue" description="N6-(pyridoxal phosphate)lysine" evidence="4 5">
    <location>
        <position position="41"/>
    </location>
</feature>
<dbReference type="Gene3D" id="3.20.20.10">
    <property type="entry name" value="Alanine racemase"/>
    <property type="match status" value="1"/>
</dbReference>
<dbReference type="UniPathway" id="UPA00042">
    <property type="reaction ID" value="UER00497"/>
</dbReference>
<comment type="cofactor">
    <cofactor evidence="1 4 5">
        <name>pyridoxal 5'-phosphate</name>
        <dbReference type="ChEBI" id="CHEBI:597326"/>
    </cofactor>
</comment>
<evidence type="ECO:0000256" key="1">
    <source>
        <dbReference type="ARBA" id="ARBA00001933"/>
    </source>
</evidence>
<dbReference type="RefSeq" id="WP_182546176.1">
    <property type="nucleotide sequence ID" value="NZ_JACGWZ010000007.1"/>
</dbReference>
<proteinExistence type="inferred from homology"/>
<keyword evidence="3 4" id="KW-0413">Isomerase</keyword>
<dbReference type="InterPro" id="IPR011079">
    <property type="entry name" value="Ala_racemase_C"/>
</dbReference>
<dbReference type="SUPFAM" id="SSF51419">
    <property type="entry name" value="PLP-binding barrel"/>
    <property type="match status" value="1"/>
</dbReference>
<name>A0A839E546_9PSEU</name>
<evidence type="ECO:0000256" key="5">
    <source>
        <dbReference type="PIRSR" id="PIRSR600821-50"/>
    </source>
</evidence>
<dbReference type="EC" id="5.1.1.1" evidence="4"/>
<evidence type="ECO:0000256" key="4">
    <source>
        <dbReference type="HAMAP-Rule" id="MF_01201"/>
    </source>
</evidence>
<sequence length="387" mass="41230">MDTQTAHRANLRIDAGALRHNVGVLVERARRSGARTMAIVKSDGYGHGALTAARAALRAGADALGVASPAEAIQLRRGGIDAPVLCWLYAPGEDFGPAIRAGVDLSASSPAELRGITEAATARGETARVHLKIDTGLHRNGCPPEEWPGMVTEAAKARADGHVEIVAMWSHLACADEPGHASIDMQAERFRRAHEQALSAGLDPLRHLANSAATLTRPDLHFDMVRPGIACYGLDPVPQAGEHDLRPAMTFRSSVVLTKRIAAGESVSYGHSWTAERPANLALVPVGYADGVPRALSGRMSVWLRGRRRPVVGRVCMDQLVVCCDDDPVAEGDEVVLFGEGDEGGPTAAEWAEELGTIHYEIVTGLYRPRVGRTVVDPAPEDPEDVS</sequence>
<dbReference type="HAMAP" id="MF_01201">
    <property type="entry name" value="Ala_racemase"/>
    <property type="match status" value="1"/>
</dbReference>
<evidence type="ECO:0000313" key="8">
    <source>
        <dbReference type="EMBL" id="MBA8826965.1"/>
    </source>
</evidence>